<evidence type="ECO:0000313" key="2">
    <source>
        <dbReference type="Proteomes" id="UP001293254"/>
    </source>
</evidence>
<comment type="caution">
    <text evidence="1">The sequence shown here is derived from an EMBL/GenBank/DDBJ whole genome shotgun (WGS) entry which is preliminary data.</text>
</comment>
<proteinExistence type="predicted"/>
<organism evidence="1 2">
    <name type="scientific">Sesamum alatum</name>
    <dbReference type="NCBI Taxonomy" id="300844"/>
    <lineage>
        <taxon>Eukaryota</taxon>
        <taxon>Viridiplantae</taxon>
        <taxon>Streptophyta</taxon>
        <taxon>Embryophyta</taxon>
        <taxon>Tracheophyta</taxon>
        <taxon>Spermatophyta</taxon>
        <taxon>Magnoliopsida</taxon>
        <taxon>eudicotyledons</taxon>
        <taxon>Gunneridae</taxon>
        <taxon>Pentapetalae</taxon>
        <taxon>asterids</taxon>
        <taxon>lamiids</taxon>
        <taxon>Lamiales</taxon>
        <taxon>Pedaliaceae</taxon>
        <taxon>Sesamum</taxon>
    </lineage>
</organism>
<name>A0AAE1Y9X9_9LAMI</name>
<reference evidence="1" key="2">
    <citation type="journal article" date="2024" name="Plant">
        <title>Genomic evolution and insights into agronomic trait innovations of Sesamum species.</title>
        <authorList>
            <person name="Miao H."/>
            <person name="Wang L."/>
            <person name="Qu L."/>
            <person name="Liu H."/>
            <person name="Sun Y."/>
            <person name="Le M."/>
            <person name="Wang Q."/>
            <person name="Wei S."/>
            <person name="Zheng Y."/>
            <person name="Lin W."/>
            <person name="Duan Y."/>
            <person name="Cao H."/>
            <person name="Xiong S."/>
            <person name="Wang X."/>
            <person name="Wei L."/>
            <person name="Li C."/>
            <person name="Ma Q."/>
            <person name="Ju M."/>
            <person name="Zhao R."/>
            <person name="Li G."/>
            <person name="Mu C."/>
            <person name="Tian Q."/>
            <person name="Mei H."/>
            <person name="Zhang T."/>
            <person name="Gao T."/>
            <person name="Zhang H."/>
        </authorList>
    </citation>
    <scope>NUCLEOTIDE SEQUENCE</scope>
    <source>
        <strain evidence="1">3651</strain>
    </source>
</reference>
<dbReference type="AlphaFoldDB" id="A0AAE1Y9X9"/>
<sequence length="205" mass="22463">MKSSPRLSDDSKDFSRSSDVEILPGHCASYGFLARSGILMLQNKARCDSPSLFLMDCALRERRRSGINRLLGLTGKRSGINKTNASTYDIKVIPASAQPLSCAHSLLSCIMGWGGRGGGEASYLIATNHWCYWHGPLPPNVNSRDPPRTTKCRTTGTGAESHFLQPRINSTLYVSRSSCFAPHLADRNVTYARLNAVLLGQHHCI</sequence>
<accession>A0AAE1Y9X9</accession>
<evidence type="ECO:0000313" key="1">
    <source>
        <dbReference type="EMBL" id="KAK4426102.1"/>
    </source>
</evidence>
<gene>
    <name evidence="1" type="ORF">Salat_1378700</name>
</gene>
<dbReference type="EMBL" id="JACGWO010000005">
    <property type="protein sequence ID" value="KAK4426102.1"/>
    <property type="molecule type" value="Genomic_DNA"/>
</dbReference>
<keyword evidence="2" id="KW-1185">Reference proteome</keyword>
<protein>
    <submittedName>
        <fullName evidence="1">Uncharacterized protein</fullName>
    </submittedName>
</protein>
<dbReference type="Proteomes" id="UP001293254">
    <property type="component" value="Unassembled WGS sequence"/>
</dbReference>
<reference evidence="1" key="1">
    <citation type="submission" date="2020-06" db="EMBL/GenBank/DDBJ databases">
        <authorList>
            <person name="Li T."/>
            <person name="Hu X."/>
            <person name="Zhang T."/>
            <person name="Song X."/>
            <person name="Zhang H."/>
            <person name="Dai N."/>
            <person name="Sheng W."/>
            <person name="Hou X."/>
            <person name="Wei L."/>
        </authorList>
    </citation>
    <scope>NUCLEOTIDE SEQUENCE</scope>
    <source>
        <strain evidence="1">3651</strain>
        <tissue evidence="1">Leaf</tissue>
    </source>
</reference>